<keyword evidence="1" id="KW-0489">Methyltransferase</keyword>
<keyword evidence="1" id="KW-0808">Transferase</keyword>
<dbReference type="GO" id="GO:0008168">
    <property type="term" value="F:methyltransferase activity"/>
    <property type="evidence" value="ECO:0007669"/>
    <property type="project" value="UniProtKB-KW"/>
</dbReference>
<evidence type="ECO:0000313" key="2">
    <source>
        <dbReference type="Proteomes" id="UP000735302"/>
    </source>
</evidence>
<dbReference type="GO" id="GO:0032259">
    <property type="term" value="P:methylation"/>
    <property type="evidence" value="ECO:0007669"/>
    <property type="project" value="UniProtKB-KW"/>
</dbReference>
<reference evidence="1 2" key="1">
    <citation type="journal article" date="2021" name="Elife">
        <title>Chloroplast acquisition without the gene transfer in kleptoplastic sea slugs, Plakobranchus ocellatus.</title>
        <authorList>
            <person name="Maeda T."/>
            <person name="Takahashi S."/>
            <person name="Yoshida T."/>
            <person name="Shimamura S."/>
            <person name="Takaki Y."/>
            <person name="Nagai Y."/>
            <person name="Toyoda A."/>
            <person name="Suzuki Y."/>
            <person name="Arimoto A."/>
            <person name="Ishii H."/>
            <person name="Satoh N."/>
            <person name="Nishiyama T."/>
            <person name="Hasebe M."/>
            <person name="Maruyama T."/>
            <person name="Minagawa J."/>
            <person name="Obokata J."/>
            <person name="Shigenobu S."/>
        </authorList>
    </citation>
    <scope>NUCLEOTIDE SEQUENCE [LARGE SCALE GENOMIC DNA]</scope>
</reference>
<proteinExistence type="predicted"/>
<accession>A0AAV3XWN1</accession>
<keyword evidence="2" id="KW-1185">Reference proteome</keyword>
<dbReference type="EMBL" id="BLXT01000167">
    <property type="protein sequence ID" value="GFN74777.1"/>
    <property type="molecule type" value="Genomic_DNA"/>
</dbReference>
<sequence>MVRSRDNGKPNGATRDLCSSGIIPILFLVLNSRGRSWLQELRCEFSGVDKGRGDARNLLAVALNMTEDGLYRLGSDQGTEAGAEFTVFSKELIKVEDAPDHEIAL</sequence>
<organism evidence="1 2">
    <name type="scientific">Plakobranchus ocellatus</name>
    <dbReference type="NCBI Taxonomy" id="259542"/>
    <lineage>
        <taxon>Eukaryota</taxon>
        <taxon>Metazoa</taxon>
        <taxon>Spiralia</taxon>
        <taxon>Lophotrochozoa</taxon>
        <taxon>Mollusca</taxon>
        <taxon>Gastropoda</taxon>
        <taxon>Heterobranchia</taxon>
        <taxon>Euthyneura</taxon>
        <taxon>Panpulmonata</taxon>
        <taxon>Sacoglossa</taxon>
        <taxon>Placobranchoidea</taxon>
        <taxon>Plakobranchidae</taxon>
        <taxon>Plakobranchus</taxon>
    </lineage>
</organism>
<dbReference type="Proteomes" id="UP000735302">
    <property type="component" value="Unassembled WGS sequence"/>
</dbReference>
<gene>
    <name evidence="1" type="ORF">PoB_000128300</name>
</gene>
<evidence type="ECO:0000313" key="1">
    <source>
        <dbReference type="EMBL" id="GFN74777.1"/>
    </source>
</evidence>
<comment type="caution">
    <text evidence="1">The sequence shown here is derived from an EMBL/GenBank/DDBJ whole genome shotgun (WGS) entry which is preliminary data.</text>
</comment>
<protein>
    <submittedName>
        <fullName evidence="1">Ribosomal RNA small subunit methyltransferase h</fullName>
    </submittedName>
</protein>
<name>A0AAV3XWN1_9GAST</name>
<dbReference type="AlphaFoldDB" id="A0AAV3XWN1"/>